<dbReference type="OMA" id="DYASHDV"/>
<sequence length="152" mass="16864">MLPLYYAFSKEKSPACDGFGLGNCEANGILYLRDQYYAEIPPVSDHASVLLMNGNLDPSTHPRYAVSLYKALNTTRKELILFDYASHDVVESTPMRDGMSNCGMKLLASYVANDGDLKRLNKSCVAEMPAFNMTLTPKDLKFKSAYDGVFTP</sequence>
<proteinExistence type="predicted"/>
<dbReference type="SUPFAM" id="SSF53474">
    <property type="entry name" value="alpha/beta-Hydrolases"/>
    <property type="match status" value="1"/>
</dbReference>
<dbReference type="HOGENOM" id="CLU_080302_1_0_1"/>
<evidence type="ECO:0000313" key="2">
    <source>
        <dbReference type="Proteomes" id="UP000011713"/>
    </source>
</evidence>
<dbReference type="EMBL" id="JH598187">
    <property type="status" value="NOT_ANNOTATED_CDS"/>
    <property type="molecule type" value="Genomic_DNA"/>
</dbReference>
<evidence type="ECO:0008006" key="3">
    <source>
        <dbReference type="Google" id="ProtNLM"/>
    </source>
</evidence>
<dbReference type="InterPro" id="IPR029058">
    <property type="entry name" value="AB_hydrolase_fold"/>
</dbReference>
<dbReference type="VEuPathDB" id="FungiDB:HpaG804836"/>
<dbReference type="STRING" id="559515.M4BEW8"/>
<dbReference type="Proteomes" id="UP000011713">
    <property type="component" value="Unassembled WGS sequence"/>
</dbReference>
<accession>M4BEW8</accession>
<dbReference type="EnsemblProtists" id="HpaT804836">
    <property type="protein sequence ID" value="HpaP804836"/>
    <property type="gene ID" value="HpaG804836"/>
</dbReference>
<dbReference type="eggNOG" id="ENOG502SIRQ">
    <property type="taxonomic scope" value="Eukaryota"/>
</dbReference>
<dbReference type="AlphaFoldDB" id="M4BEW8"/>
<reference evidence="2" key="1">
    <citation type="journal article" date="2010" name="Science">
        <title>Signatures of adaptation to obligate biotrophy in the Hyaloperonospora arabidopsidis genome.</title>
        <authorList>
            <person name="Baxter L."/>
            <person name="Tripathy S."/>
            <person name="Ishaque N."/>
            <person name="Boot N."/>
            <person name="Cabral A."/>
            <person name="Kemen E."/>
            <person name="Thines M."/>
            <person name="Ah-Fong A."/>
            <person name="Anderson R."/>
            <person name="Badejoko W."/>
            <person name="Bittner-Eddy P."/>
            <person name="Boore J.L."/>
            <person name="Chibucos M.C."/>
            <person name="Coates M."/>
            <person name="Dehal P."/>
            <person name="Delehaunty K."/>
            <person name="Dong S."/>
            <person name="Downton P."/>
            <person name="Dumas B."/>
            <person name="Fabro G."/>
            <person name="Fronick C."/>
            <person name="Fuerstenberg S.I."/>
            <person name="Fulton L."/>
            <person name="Gaulin E."/>
            <person name="Govers F."/>
            <person name="Hughes L."/>
            <person name="Humphray S."/>
            <person name="Jiang R.H."/>
            <person name="Judelson H."/>
            <person name="Kamoun S."/>
            <person name="Kyung K."/>
            <person name="Meijer H."/>
            <person name="Minx P."/>
            <person name="Morris P."/>
            <person name="Nelson J."/>
            <person name="Phuntumart V."/>
            <person name="Qutob D."/>
            <person name="Rehmany A."/>
            <person name="Rougon-Cardoso A."/>
            <person name="Ryden P."/>
            <person name="Torto-Alalibo T."/>
            <person name="Studholme D."/>
            <person name="Wang Y."/>
            <person name="Win J."/>
            <person name="Wood J."/>
            <person name="Clifton S.W."/>
            <person name="Rogers J."/>
            <person name="Van den Ackerveken G."/>
            <person name="Jones J.D."/>
            <person name="McDowell J.M."/>
            <person name="Beynon J."/>
            <person name="Tyler B.M."/>
        </authorList>
    </citation>
    <scope>NUCLEOTIDE SEQUENCE [LARGE SCALE GENOMIC DNA]</scope>
    <source>
        <strain evidence="2">Emoy2</strain>
    </source>
</reference>
<dbReference type="Gene3D" id="3.40.50.1820">
    <property type="entry name" value="alpha/beta hydrolase"/>
    <property type="match status" value="1"/>
</dbReference>
<name>M4BEW8_HYAAE</name>
<reference evidence="1" key="2">
    <citation type="submission" date="2015-06" db="UniProtKB">
        <authorList>
            <consortium name="EnsemblProtists"/>
        </authorList>
    </citation>
    <scope>IDENTIFICATION</scope>
    <source>
        <strain evidence="1">Emoy2</strain>
    </source>
</reference>
<organism evidence="1 2">
    <name type="scientific">Hyaloperonospora arabidopsidis (strain Emoy2)</name>
    <name type="common">Downy mildew agent</name>
    <name type="synonym">Peronospora arabidopsidis</name>
    <dbReference type="NCBI Taxonomy" id="559515"/>
    <lineage>
        <taxon>Eukaryota</taxon>
        <taxon>Sar</taxon>
        <taxon>Stramenopiles</taxon>
        <taxon>Oomycota</taxon>
        <taxon>Peronosporomycetes</taxon>
        <taxon>Peronosporales</taxon>
        <taxon>Peronosporaceae</taxon>
        <taxon>Hyaloperonospora</taxon>
    </lineage>
</organism>
<keyword evidence="2" id="KW-1185">Reference proteome</keyword>
<protein>
    <recommendedName>
        <fullName evidence="3">Peptidase S33 tripeptidyl aminopeptidase-like C-terminal domain-containing protein</fullName>
    </recommendedName>
</protein>
<dbReference type="InParanoid" id="M4BEW8"/>
<evidence type="ECO:0000313" key="1">
    <source>
        <dbReference type="EnsemblProtists" id="HpaP804836"/>
    </source>
</evidence>